<dbReference type="GO" id="GO:0006405">
    <property type="term" value="P:RNA export from nucleus"/>
    <property type="evidence" value="ECO:0007669"/>
    <property type="project" value="TreeGrafter"/>
</dbReference>
<dbReference type="PANTHER" id="PTHR11223">
    <property type="entry name" value="EXPORTIN 1/5"/>
    <property type="match status" value="1"/>
</dbReference>
<evidence type="ECO:0000259" key="2">
    <source>
        <dbReference type="Pfam" id="PF03810"/>
    </source>
</evidence>
<feature type="domain" description="Importin N-terminal" evidence="2">
    <location>
        <begin position="25"/>
        <end position="89"/>
    </location>
</feature>
<dbReference type="Pfam" id="PF03810">
    <property type="entry name" value="IBN_N"/>
    <property type="match status" value="1"/>
</dbReference>
<feature type="domain" description="Exportin-5 C-terminal" evidence="4">
    <location>
        <begin position="332"/>
        <end position="1128"/>
    </location>
</feature>
<evidence type="ECO:0000313" key="5">
    <source>
        <dbReference type="Proteomes" id="UP000046395"/>
    </source>
</evidence>
<proteinExistence type="inferred from homology"/>
<dbReference type="GO" id="GO:0042565">
    <property type="term" value="C:RNA nuclear export complex"/>
    <property type="evidence" value="ECO:0007669"/>
    <property type="project" value="TreeGrafter"/>
</dbReference>
<sequence length="1172" mass="132783">MAQQVLDAVQCIFDDRTTPTVRQQAHKLLEEVKESDACLDIGFELLRSSGPVSVQHCGIQLVEHVIRFKWNVLSSDERVEIKNRCFNSIAGLNENDCPHPLIMEGLARCVVEMVKREWPQAWPELIEECEKLCSLGTCQTEIVLFLFSRLVEDVMIFNSVEYQPQSKQLHNALILTAHSLLDLPLRIVELSSSFLGSSPVEKQNLSRLCLAALTLLSNTLHWVPAIALTSRMPKVLETLRLCLESTSLRLAKLSAACLNELATRKGSKKEAEPLLKLLTVHHIQPIVDTLRRVGSHEYEEETYGLFKSIVLLLVPIASTLATLWDYAEFSEDREPVLKLLLCTCLSLLGHPSLYARCMASQAMVVLAKRSAIVPSASYRTAYRDFLQIMPTAIAKIGMPSSSEEPYCTFSRADYDTNTEFLVDLTRMKECCFVIVREDVLYHYAPSYDFMLMWLRSVLCSPEQAAANSLFDCYCSVFTIICDSLLKLDRQTIEGLAETCISQLDMVMKAIDDHMSNPQCLDKLLSLVTGLFPLVPPTYWRIPEYLRSLISLLLVGDSEEWYCVNTHASHQLVKLSSTSQAVLLPHFNLLWNELQKIGEQLTDHMKCNMVDVLFELSNGLNSYEYQHSLTSACLSSTVEFWNSPSIVQAVSSPDNLLAYLGLYDPICTDPATDPSKVKRKQLLFHTSILSSIVNRISLDGNRQTLSDGGFTITDSGGTLRIRHPAFDTCEPLLPVIFRFARNINGIYHESCVKKIHPSYGGHKILDLLNTEKLTIMGNYNQARNDCGDENLLLRTSVEDHIRGFFSDITDNLFILIGRCACRFGWQFYTMPHASAMLQHGLLGNVEHCLDYRFHLLVRKALIPIMNRAQDECFPHLVNPLAEFFSHCYQRLSARWQLVLKNMDEALQEADRDLSDQEVFLEHMCSLMTRDVAALLRAVLVKRAEPKEKFENGSAPNEHEEEVVDQCALVDMSAMDIGGDLSYLGKRLQSSELGSFPSLVLLMFHMLSWQDSIPVLNISSLCHPVVVELLDKKLLDDSSTRHLFSCVLYGVQRHWQLDELLGKLLDLASKLYELFLAFFPNVCKEVLLSIPGTSREAVETFDEKMRKCRDGSMKIPDKVKRTMFKKLVKPIINPHMEFKREPQFRELPPLLRPPSVSTVDLHSESDLRFLFGGS</sequence>
<dbReference type="GO" id="GO:0006611">
    <property type="term" value="P:protein export from nucleus"/>
    <property type="evidence" value="ECO:0007669"/>
    <property type="project" value="InterPro"/>
</dbReference>
<dbReference type="STRING" id="70415.A0A5S6R5S0"/>
<dbReference type="WBParaSite" id="TMUE_3000014557.1">
    <property type="protein sequence ID" value="TMUE_3000014557.1"/>
    <property type="gene ID" value="WBGene00290536"/>
</dbReference>
<dbReference type="InterPro" id="IPR016024">
    <property type="entry name" value="ARM-type_fold"/>
</dbReference>
<evidence type="ECO:0000256" key="1">
    <source>
        <dbReference type="ARBA" id="ARBA00009466"/>
    </source>
</evidence>
<dbReference type="GO" id="GO:0031267">
    <property type="term" value="F:small GTPase binding"/>
    <property type="evidence" value="ECO:0007669"/>
    <property type="project" value="InterPro"/>
</dbReference>
<evidence type="ECO:0000259" key="4">
    <source>
        <dbReference type="Pfam" id="PF19273"/>
    </source>
</evidence>
<organism evidence="5 6">
    <name type="scientific">Trichuris muris</name>
    <name type="common">Mouse whipworm</name>
    <dbReference type="NCBI Taxonomy" id="70415"/>
    <lineage>
        <taxon>Eukaryota</taxon>
        <taxon>Metazoa</taxon>
        <taxon>Ecdysozoa</taxon>
        <taxon>Nematoda</taxon>
        <taxon>Enoplea</taxon>
        <taxon>Dorylaimia</taxon>
        <taxon>Trichinellida</taxon>
        <taxon>Trichuridae</taxon>
        <taxon>Trichuris</taxon>
    </lineage>
</organism>
<dbReference type="Gene3D" id="1.25.10.10">
    <property type="entry name" value="Leucine-rich Repeat Variant"/>
    <property type="match status" value="1"/>
</dbReference>
<evidence type="ECO:0000259" key="3">
    <source>
        <dbReference type="Pfam" id="PF08389"/>
    </source>
</evidence>
<protein>
    <submittedName>
        <fullName evidence="6">Xpo1 domain-containing protein</fullName>
    </submittedName>
</protein>
<reference evidence="6" key="1">
    <citation type="submission" date="2019-12" db="UniProtKB">
        <authorList>
            <consortium name="WormBaseParasite"/>
        </authorList>
    </citation>
    <scope>IDENTIFICATION</scope>
</reference>
<dbReference type="Pfam" id="PF08389">
    <property type="entry name" value="Xpo1"/>
    <property type="match status" value="1"/>
</dbReference>
<dbReference type="GO" id="GO:0003723">
    <property type="term" value="F:RNA binding"/>
    <property type="evidence" value="ECO:0007669"/>
    <property type="project" value="TreeGrafter"/>
</dbReference>
<dbReference type="SUPFAM" id="SSF48371">
    <property type="entry name" value="ARM repeat"/>
    <property type="match status" value="1"/>
</dbReference>
<dbReference type="InterPro" id="IPR045478">
    <property type="entry name" value="Exportin-5_C"/>
</dbReference>
<dbReference type="PANTHER" id="PTHR11223:SF3">
    <property type="entry name" value="EXPORTIN-5"/>
    <property type="match status" value="1"/>
</dbReference>
<feature type="domain" description="Exportin-1/Importin-beta-like" evidence="3">
    <location>
        <begin position="100"/>
        <end position="248"/>
    </location>
</feature>
<dbReference type="AlphaFoldDB" id="A0A5S6R5S0"/>
<dbReference type="InterPro" id="IPR013598">
    <property type="entry name" value="Exportin-1/Importin-b-like"/>
</dbReference>
<dbReference type="InterPro" id="IPR011989">
    <property type="entry name" value="ARM-like"/>
</dbReference>
<dbReference type="InterPro" id="IPR045065">
    <property type="entry name" value="XPO1/5"/>
</dbReference>
<dbReference type="GO" id="GO:0005737">
    <property type="term" value="C:cytoplasm"/>
    <property type="evidence" value="ECO:0007669"/>
    <property type="project" value="TreeGrafter"/>
</dbReference>
<dbReference type="Proteomes" id="UP000046395">
    <property type="component" value="Unassembled WGS sequence"/>
</dbReference>
<dbReference type="InterPro" id="IPR001494">
    <property type="entry name" value="Importin-beta_N"/>
</dbReference>
<dbReference type="GO" id="GO:0005049">
    <property type="term" value="F:nuclear export signal receptor activity"/>
    <property type="evidence" value="ECO:0007669"/>
    <property type="project" value="InterPro"/>
</dbReference>
<name>A0A5S6R5S0_TRIMR</name>
<accession>A0A5S6R5S0</accession>
<keyword evidence="5" id="KW-1185">Reference proteome</keyword>
<evidence type="ECO:0000313" key="6">
    <source>
        <dbReference type="WBParaSite" id="TMUE_3000014557.1"/>
    </source>
</evidence>
<dbReference type="Pfam" id="PF19273">
    <property type="entry name" value="Exportin-5"/>
    <property type="match status" value="1"/>
</dbReference>
<dbReference type="GO" id="GO:0005634">
    <property type="term" value="C:nucleus"/>
    <property type="evidence" value="ECO:0007669"/>
    <property type="project" value="TreeGrafter"/>
</dbReference>
<comment type="similarity">
    <text evidence="1">Belongs to the exportin family.</text>
</comment>